<name>A0A1Q5PX05_9ACTO</name>
<sequence length="191" mass="20692">MGDRLNRSQVVSRAAQLADEIGLEHLTITRVARNLGIVAPGIYRHVRDQADLVRGISQLAYQQAATELAASCVGLAGMEALTVLAHGLRRWAHKYPGRYAALQIAPHPTDARGQHAATPLLEVVRAVIRGYDLCGDSEIDAIRIVRSALHGFISLELNGGFRYERSVDATFQQMLVGLDLQLCSMGRGAPG</sequence>
<dbReference type="InParanoid" id="A0A1Q5PX05"/>
<dbReference type="Pfam" id="PF13305">
    <property type="entry name" value="TetR_C_33"/>
    <property type="match status" value="1"/>
</dbReference>
<evidence type="ECO:0000256" key="1">
    <source>
        <dbReference type="ARBA" id="ARBA00023015"/>
    </source>
</evidence>
<feature type="DNA-binding region" description="H-T-H motif" evidence="4">
    <location>
        <begin position="27"/>
        <end position="46"/>
    </location>
</feature>
<evidence type="ECO:0000313" key="7">
    <source>
        <dbReference type="Proteomes" id="UP000185612"/>
    </source>
</evidence>
<reference evidence="7" key="1">
    <citation type="submission" date="2016-12" db="EMBL/GenBank/DDBJ databases">
        <authorList>
            <person name="Meng X."/>
        </authorList>
    </citation>
    <scope>NUCLEOTIDE SEQUENCE [LARGE SCALE GENOMIC DNA]</scope>
    <source>
        <strain evidence="7">DSM 20732</strain>
    </source>
</reference>
<dbReference type="SUPFAM" id="SSF48498">
    <property type="entry name" value="Tetracyclin repressor-like, C-terminal domain"/>
    <property type="match status" value="1"/>
</dbReference>
<accession>A0A1Q5PX05</accession>
<dbReference type="InterPro" id="IPR009057">
    <property type="entry name" value="Homeodomain-like_sf"/>
</dbReference>
<dbReference type="Proteomes" id="UP000185612">
    <property type="component" value="Unassembled WGS sequence"/>
</dbReference>
<organism evidence="6 7">
    <name type="scientific">Buchananella hordeovulneris</name>
    <dbReference type="NCBI Taxonomy" id="52770"/>
    <lineage>
        <taxon>Bacteria</taxon>
        <taxon>Bacillati</taxon>
        <taxon>Actinomycetota</taxon>
        <taxon>Actinomycetes</taxon>
        <taxon>Actinomycetales</taxon>
        <taxon>Actinomycetaceae</taxon>
        <taxon>Buchananella</taxon>
    </lineage>
</organism>
<dbReference type="EMBL" id="MQVS01000003">
    <property type="protein sequence ID" value="OKL51979.1"/>
    <property type="molecule type" value="Genomic_DNA"/>
</dbReference>
<evidence type="ECO:0000256" key="2">
    <source>
        <dbReference type="ARBA" id="ARBA00023125"/>
    </source>
</evidence>
<dbReference type="PROSITE" id="PS50977">
    <property type="entry name" value="HTH_TETR_2"/>
    <property type="match status" value="1"/>
</dbReference>
<dbReference type="InterPro" id="IPR001647">
    <property type="entry name" value="HTH_TetR"/>
</dbReference>
<dbReference type="InterPro" id="IPR036271">
    <property type="entry name" value="Tet_transcr_reg_TetR-rel_C_sf"/>
</dbReference>
<evidence type="ECO:0000256" key="3">
    <source>
        <dbReference type="ARBA" id="ARBA00023163"/>
    </source>
</evidence>
<dbReference type="Gene3D" id="1.10.10.60">
    <property type="entry name" value="Homeodomain-like"/>
    <property type="match status" value="1"/>
</dbReference>
<dbReference type="InterPro" id="IPR025996">
    <property type="entry name" value="MT1864/Rv1816-like_C"/>
</dbReference>
<comment type="caution">
    <text evidence="6">The sequence shown here is derived from an EMBL/GenBank/DDBJ whole genome shotgun (WGS) entry which is preliminary data.</text>
</comment>
<evidence type="ECO:0000313" key="6">
    <source>
        <dbReference type="EMBL" id="OKL51979.1"/>
    </source>
</evidence>
<protein>
    <recommendedName>
        <fullName evidence="5">HTH tetR-type domain-containing protein</fullName>
    </recommendedName>
</protein>
<keyword evidence="3" id="KW-0804">Transcription</keyword>
<evidence type="ECO:0000259" key="5">
    <source>
        <dbReference type="PROSITE" id="PS50977"/>
    </source>
</evidence>
<keyword evidence="2 4" id="KW-0238">DNA-binding</keyword>
<feature type="domain" description="HTH tetR-type" evidence="5">
    <location>
        <begin position="4"/>
        <end position="64"/>
    </location>
</feature>
<dbReference type="AlphaFoldDB" id="A0A1Q5PX05"/>
<keyword evidence="7" id="KW-1185">Reference proteome</keyword>
<gene>
    <name evidence="6" type="ORF">BSZ40_03330</name>
</gene>
<dbReference type="SUPFAM" id="SSF46689">
    <property type="entry name" value="Homeodomain-like"/>
    <property type="match status" value="1"/>
</dbReference>
<evidence type="ECO:0000256" key="4">
    <source>
        <dbReference type="PROSITE-ProRule" id="PRU00335"/>
    </source>
</evidence>
<proteinExistence type="predicted"/>
<dbReference type="Gene3D" id="1.10.357.10">
    <property type="entry name" value="Tetracycline Repressor, domain 2"/>
    <property type="match status" value="1"/>
</dbReference>
<keyword evidence="1" id="KW-0805">Transcription regulation</keyword>
<dbReference type="GO" id="GO:0003677">
    <property type="term" value="F:DNA binding"/>
    <property type="evidence" value="ECO:0007669"/>
    <property type="project" value="UniProtKB-UniRule"/>
</dbReference>